<evidence type="ECO:0000256" key="1">
    <source>
        <dbReference type="SAM" id="MobiDB-lite"/>
    </source>
</evidence>
<feature type="region of interest" description="Disordered" evidence="1">
    <location>
        <begin position="1"/>
        <end position="22"/>
    </location>
</feature>
<reference evidence="2 3" key="1">
    <citation type="submission" date="2017-04" db="EMBL/GenBank/DDBJ databases">
        <title>Draft genome sequence of Marssonina coronaria NL1: causal agent of apple blotch.</title>
        <authorList>
            <person name="Cheng Q."/>
        </authorList>
    </citation>
    <scope>NUCLEOTIDE SEQUENCE [LARGE SCALE GENOMIC DNA]</scope>
    <source>
        <strain evidence="2 3">NL1</strain>
    </source>
</reference>
<accession>A0A218Z005</accession>
<keyword evidence="2" id="KW-0675">Receptor</keyword>
<proteinExistence type="predicted"/>
<evidence type="ECO:0000313" key="2">
    <source>
        <dbReference type="EMBL" id="OWP01417.1"/>
    </source>
</evidence>
<evidence type="ECO:0000313" key="3">
    <source>
        <dbReference type="Proteomes" id="UP000242519"/>
    </source>
</evidence>
<comment type="caution">
    <text evidence="2">The sequence shown here is derived from an EMBL/GenBank/DDBJ whole genome shotgun (WGS) entry which is preliminary data.</text>
</comment>
<protein>
    <submittedName>
        <fullName evidence="2">TonB-dependent receptor</fullName>
    </submittedName>
</protein>
<feature type="region of interest" description="Disordered" evidence="1">
    <location>
        <begin position="39"/>
        <end position="80"/>
    </location>
</feature>
<dbReference type="EMBL" id="MZNU01000279">
    <property type="protein sequence ID" value="OWP01417.1"/>
    <property type="molecule type" value="Genomic_DNA"/>
</dbReference>
<name>A0A218Z005_9HELO</name>
<gene>
    <name evidence="2" type="ORF">B2J93_2827</name>
</gene>
<dbReference type="AlphaFoldDB" id="A0A218Z005"/>
<keyword evidence="3" id="KW-1185">Reference proteome</keyword>
<organism evidence="2 3">
    <name type="scientific">Diplocarpon coronariae</name>
    <dbReference type="NCBI Taxonomy" id="2795749"/>
    <lineage>
        <taxon>Eukaryota</taxon>
        <taxon>Fungi</taxon>
        <taxon>Dikarya</taxon>
        <taxon>Ascomycota</taxon>
        <taxon>Pezizomycotina</taxon>
        <taxon>Leotiomycetes</taxon>
        <taxon>Helotiales</taxon>
        <taxon>Drepanopezizaceae</taxon>
        <taxon>Diplocarpon</taxon>
    </lineage>
</organism>
<dbReference type="InParanoid" id="A0A218Z005"/>
<dbReference type="Proteomes" id="UP000242519">
    <property type="component" value="Unassembled WGS sequence"/>
</dbReference>
<feature type="compositionally biased region" description="Polar residues" evidence="1">
    <location>
        <begin position="46"/>
        <end position="65"/>
    </location>
</feature>
<sequence>MSRTSDVLDKQPNQIQAASTRVRSYRRLSSARGFLMYTHRSPRRAVSTSSPRGNQKAGTLTQAPTPTHRPSHRPYQPPHPRSTVTVLAWDLWPLAFGLLGRGRTFLLQTGVEYSY</sequence>